<accession>A0A0P5T8V8</accession>
<protein>
    <submittedName>
        <fullName evidence="1">Uncharacterized protein</fullName>
    </submittedName>
</protein>
<proteinExistence type="predicted"/>
<reference evidence="1 2" key="1">
    <citation type="submission" date="2016-03" db="EMBL/GenBank/DDBJ databases">
        <title>EvidentialGene: Evidence-directed Construction of Genes on Genomes.</title>
        <authorList>
            <person name="Gilbert D.G."/>
            <person name="Choi J.-H."/>
            <person name="Mockaitis K."/>
            <person name="Colbourne J."/>
            <person name="Pfrender M."/>
        </authorList>
    </citation>
    <scope>NUCLEOTIDE SEQUENCE [LARGE SCALE GENOMIC DNA]</scope>
    <source>
        <strain evidence="1 2">Xinb3</strain>
        <tissue evidence="1">Complete organism</tissue>
    </source>
</reference>
<dbReference type="Proteomes" id="UP000076858">
    <property type="component" value="Unassembled WGS sequence"/>
</dbReference>
<evidence type="ECO:0000313" key="2">
    <source>
        <dbReference type="Proteomes" id="UP000076858"/>
    </source>
</evidence>
<dbReference type="OrthoDB" id="10464681at2759"/>
<name>A0A0P5T8V8_9CRUS</name>
<keyword evidence="2" id="KW-1185">Reference proteome</keyword>
<organism evidence="1 2">
    <name type="scientific">Daphnia magna</name>
    <dbReference type="NCBI Taxonomy" id="35525"/>
    <lineage>
        <taxon>Eukaryota</taxon>
        <taxon>Metazoa</taxon>
        <taxon>Ecdysozoa</taxon>
        <taxon>Arthropoda</taxon>
        <taxon>Crustacea</taxon>
        <taxon>Branchiopoda</taxon>
        <taxon>Diplostraca</taxon>
        <taxon>Cladocera</taxon>
        <taxon>Anomopoda</taxon>
        <taxon>Daphniidae</taxon>
        <taxon>Daphnia</taxon>
    </lineage>
</organism>
<dbReference type="AlphaFoldDB" id="A0A0P5T8V8"/>
<gene>
    <name evidence="1" type="ORF">APZ42_023300</name>
</gene>
<evidence type="ECO:0000313" key="1">
    <source>
        <dbReference type="EMBL" id="KZS11901.1"/>
    </source>
</evidence>
<comment type="caution">
    <text evidence="1">The sequence shown here is derived from an EMBL/GenBank/DDBJ whole genome shotgun (WGS) entry which is preliminary data.</text>
</comment>
<dbReference type="EMBL" id="LRGB01001463">
    <property type="protein sequence ID" value="KZS11901.1"/>
    <property type="molecule type" value="Genomic_DNA"/>
</dbReference>
<sequence>MWTLPLGCRSLFLIMPRPFSDHMHIEGGRRLHFSFRTGPQCCAREKQDQPPCGCTWFCRDILLSSLHREPPEGMDCLPIEGSIGGHKYRLEKYLLLPLPVCLFGSTQRLKMKIKHTFFTVLLWSFATNVLDALRQCNRYGDCGAVHYCLNSYCEPCVPCKDMFNRQPAQSVSGMAICAKHEDDCGGCLPGYQAEDLAQQRRTMHCFRLPEKGDALPASAVFATSITTILSALAIICIFGIYIKRKFAAQEKKRSGDLRLRPIPIHEMNTLIMDDLPTYDEAVNNLPLVSNSNVKKHASVTDGQDSDRELNAESDVLTKSSVVEADISTPVVSIDSVLNPLIEEALPINGMGYIHSDIESADSSNEEQLNDAGVLQPDRSSCYTIADKWIVNHQITSMSNISGLSVKNQTAYVMPQSPPTRLSLEPGNIENGIEIAPSTTNSTLEGYQHRHGSSEVMDEEILKRKNLDFLPAIDRSPFKRIVNWVLQTYPDKPDKHIHFRKPNWIHRVKVKDRMIRNL</sequence>